<keyword evidence="5" id="KW-0560">Oxidoreductase</keyword>
<keyword evidence="8" id="KW-1185">Reference proteome</keyword>
<evidence type="ECO:0000256" key="3">
    <source>
        <dbReference type="ARBA" id="ARBA00022630"/>
    </source>
</evidence>
<keyword evidence="6" id="KW-1133">Transmembrane helix</keyword>
<dbReference type="PANTHER" id="PTHR42877:SF7">
    <property type="entry name" value="FLAVIN-BINDING MONOOXYGENASE-RELATED"/>
    <property type="match status" value="1"/>
</dbReference>
<evidence type="ECO:0000256" key="4">
    <source>
        <dbReference type="ARBA" id="ARBA00022827"/>
    </source>
</evidence>
<keyword evidence="6" id="KW-0812">Transmembrane</keyword>
<dbReference type="PANTHER" id="PTHR42877">
    <property type="entry name" value="L-ORNITHINE N(5)-MONOOXYGENASE-RELATED"/>
    <property type="match status" value="1"/>
</dbReference>
<reference evidence="7" key="1">
    <citation type="submission" date="2022-10" db="EMBL/GenBank/DDBJ databases">
        <title>Culturing micro-colonial fungi from biological soil crusts in the Mojave desert and describing Neophaeococcomyces mojavensis, and introducing the new genera and species Taxawa tesnikishii.</title>
        <authorList>
            <person name="Kurbessoian T."/>
            <person name="Stajich J.E."/>
        </authorList>
    </citation>
    <scope>NUCLEOTIDE SEQUENCE</scope>
    <source>
        <strain evidence="7">TK_35</strain>
    </source>
</reference>
<dbReference type="InterPro" id="IPR051209">
    <property type="entry name" value="FAD-bind_Monooxygenase_sf"/>
</dbReference>
<dbReference type="GO" id="GO:0050660">
    <property type="term" value="F:flavin adenine dinucleotide binding"/>
    <property type="evidence" value="ECO:0007669"/>
    <property type="project" value="InterPro"/>
</dbReference>
<evidence type="ECO:0000256" key="5">
    <source>
        <dbReference type="ARBA" id="ARBA00023002"/>
    </source>
</evidence>
<dbReference type="Gene3D" id="3.50.50.60">
    <property type="entry name" value="FAD/NAD(P)-binding domain"/>
    <property type="match status" value="2"/>
</dbReference>
<name>A0AA39CZL9_9EURO</name>
<evidence type="ECO:0008006" key="9">
    <source>
        <dbReference type="Google" id="ProtNLM"/>
    </source>
</evidence>
<accession>A0AA39CZL9</accession>
<sequence>MWAPSKAVNGEKKSEEKSLAPYEFDKNEPGNLARRCIDQPRRMKVICIGAGMSGIITGIFFPRQIANLDLVIYDKNPELGGTWYESRYPGVACDVPSHAYQFTFESNPHWSRYWAGGAEILDYLRHVATKYGADKYMKFNIRVTKAEWNEEGGKWHVALERTDTGETFTDTSDVLLSATGALNKWKMPDIPGLDSFKGPVMHSATWDPNFDVTGKRIALIGGGASGIQILPQIAPKAKYVDHYMKGKTWIPPFGIGALGVLNRSGDPVTPQDELDAWKDPANYLNYRKEIERSLHGASDVLYKGTDNALAFQKMCEDHMRSKLAKKPEIFEALKPDFAPACRRLTPGPGYLEALVRDDVNFISTTIKEVTPTAIVTKDGKVREVDAIVCATGFAGYQQHFPLIGKNGINLQQQWEDDIPESYVGLAPENMPNYYCFLGPNGGPGVGSAVPFLEFGARYMIKCVQKLQREWLKSMTPKRSAIKKFGEYTDKYLEPTVFNSSCRAWWRHHLNGRILALWPGSALHGMYLWSNPRWEDYEYELKDEQHGNPFSWLGNGYCVSQVEGKDTTAYLDDENLKVPVVNPLEAKYLEGQVSF</sequence>
<protein>
    <recommendedName>
        <fullName evidence="9">FAD/NAD(P)-binding domain-containing protein</fullName>
    </recommendedName>
</protein>
<dbReference type="EMBL" id="JAPDRN010000015">
    <property type="protein sequence ID" value="KAJ9640203.1"/>
    <property type="molecule type" value="Genomic_DNA"/>
</dbReference>
<evidence type="ECO:0000256" key="1">
    <source>
        <dbReference type="ARBA" id="ARBA00001974"/>
    </source>
</evidence>
<organism evidence="7 8">
    <name type="scientific">Knufia peltigerae</name>
    <dbReference type="NCBI Taxonomy" id="1002370"/>
    <lineage>
        <taxon>Eukaryota</taxon>
        <taxon>Fungi</taxon>
        <taxon>Dikarya</taxon>
        <taxon>Ascomycota</taxon>
        <taxon>Pezizomycotina</taxon>
        <taxon>Eurotiomycetes</taxon>
        <taxon>Chaetothyriomycetidae</taxon>
        <taxon>Chaetothyriales</taxon>
        <taxon>Trichomeriaceae</taxon>
        <taxon>Knufia</taxon>
    </lineage>
</organism>
<comment type="cofactor">
    <cofactor evidence="1">
        <name>FAD</name>
        <dbReference type="ChEBI" id="CHEBI:57692"/>
    </cofactor>
</comment>
<keyword evidence="3" id="KW-0285">Flavoprotein</keyword>
<keyword evidence="4" id="KW-0274">FAD</keyword>
<feature type="transmembrane region" description="Helical" evidence="6">
    <location>
        <begin position="43"/>
        <end position="61"/>
    </location>
</feature>
<comment type="similarity">
    <text evidence="2">Belongs to the FAD-binding monooxygenase family.</text>
</comment>
<proteinExistence type="inferred from homology"/>
<keyword evidence="6" id="KW-0472">Membrane</keyword>
<evidence type="ECO:0000256" key="2">
    <source>
        <dbReference type="ARBA" id="ARBA00010139"/>
    </source>
</evidence>
<comment type="caution">
    <text evidence="7">The sequence shown here is derived from an EMBL/GenBank/DDBJ whole genome shotgun (WGS) entry which is preliminary data.</text>
</comment>
<evidence type="ECO:0000313" key="7">
    <source>
        <dbReference type="EMBL" id="KAJ9640203.1"/>
    </source>
</evidence>
<dbReference type="AlphaFoldDB" id="A0AA39CZL9"/>
<dbReference type="SUPFAM" id="SSF51905">
    <property type="entry name" value="FAD/NAD(P)-binding domain"/>
    <property type="match status" value="3"/>
</dbReference>
<dbReference type="GO" id="GO:0004499">
    <property type="term" value="F:N,N-dimethylaniline monooxygenase activity"/>
    <property type="evidence" value="ECO:0007669"/>
    <property type="project" value="InterPro"/>
</dbReference>
<dbReference type="Proteomes" id="UP001172681">
    <property type="component" value="Unassembled WGS sequence"/>
</dbReference>
<dbReference type="InterPro" id="IPR020946">
    <property type="entry name" value="Flavin_mOase-like"/>
</dbReference>
<dbReference type="GO" id="GO:0050661">
    <property type="term" value="F:NADP binding"/>
    <property type="evidence" value="ECO:0007669"/>
    <property type="project" value="InterPro"/>
</dbReference>
<dbReference type="InterPro" id="IPR036188">
    <property type="entry name" value="FAD/NAD-bd_sf"/>
</dbReference>
<gene>
    <name evidence="7" type="ORF">H2204_003428</name>
</gene>
<evidence type="ECO:0000313" key="8">
    <source>
        <dbReference type="Proteomes" id="UP001172681"/>
    </source>
</evidence>
<dbReference type="Pfam" id="PF00743">
    <property type="entry name" value="FMO-like"/>
    <property type="match status" value="1"/>
</dbReference>
<evidence type="ECO:0000256" key="6">
    <source>
        <dbReference type="SAM" id="Phobius"/>
    </source>
</evidence>